<reference evidence="2 3" key="1">
    <citation type="submission" date="2020-10" db="EMBL/GenBank/DDBJ databases">
        <title>Identification of Nocardia species via Next-generation sequencing and recognition of intraspecies genetic diversity.</title>
        <authorList>
            <person name="Li P."/>
            <person name="Li P."/>
            <person name="Lu B."/>
        </authorList>
    </citation>
    <scope>NUCLEOTIDE SEQUENCE [LARGE SCALE GENOMIC DNA]</scope>
    <source>
        <strain evidence="2 3">BJ06-0157</strain>
    </source>
</reference>
<dbReference type="PANTHER" id="PTHR35908:SF1">
    <property type="entry name" value="CONSERVED PROTEIN"/>
    <property type="match status" value="1"/>
</dbReference>
<comment type="caution">
    <text evidence="2">The sequence shown here is derived from an EMBL/GenBank/DDBJ whole genome shotgun (WGS) entry which is preliminary data.</text>
</comment>
<keyword evidence="3" id="KW-1185">Reference proteome</keyword>
<dbReference type="Proteomes" id="UP000702209">
    <property type="component" value="Unassembled WGS sequence"/>
</dbReference>
<dbReference type="InterPro" id="IPR037523">
    <property type="entry name" value="VOC_core"/>
</dbReference>
<gene>
    <name evidence="2" type="ORF">IU459_11545</name>
</gene>
<protein>
    <submittedName>
        <fullName evidence="2">VOC family protein</fullName>
    </submittedName>
</protein>
<name>A0ABS0CPU9_9NOCA</name>
<dbReference type="RefSeq" id="WP_195129488.1">
    <property type="nucleotide sequence ID" value="NZ_JADLQX010000007.1"/>
</dbReference>
<sequence>MALSIAHVTVDCADAGALAEFWARLLEQPVDPDATAEFATVGRTAGATPVLMFIRVPDKNPGKNVIHLDLHAADRREQVRRAIDLGAEHRGDFDMYGTKWTTLADPEGNLFDIGGE</sequence>
<feature type="domain" description="VOC" evidence="1">
    <location>
        <begin position="4"/>
        <end position="116"/>
    </location>
</feature>
<accession>A0ABS0CPU9</accession>
<organism evidence="2 3">
    <name type="scientific">Nocardia amamiensis</name>
    <dbReference type="NCBI Taxonomy" id="404578"/>
    <lineage>
        <taxon>Bacteria</taxon>
        <taxon>Bacillati</taxon>
        <taxon>Actinomycetota</taxon>
        <taxon>Actinomycetes</taxon>
        <taxon>Mycobacteriales</taxon>
        <taxon>Nocardiaceae</taxon>
        <taxon>Nocardia</taxon>
    </lineage>
</organism>
<dbReference type="EMBL" id="JADLQX010000007">
    <property type="protein sequence ID" value="MBF6298175.1"/>
    <property type="molecule type" value="Genomic_DNA"/>
</dbReference>
<evidence type="ECO:0000259" key="1">
    <source>
        <dbReference type="PROSITE" id="PS51819"/>
    </source>
</evidence>
<dbReference type="PANTHER" id="PTHR35908">
    <property type="entry name" value="HYPOTHETICAL FUSION PROTEIN"/>
    <property type="match status" value="1"/>
</dbReference>
<evidence type="ECO:0000313" key="3">
    <source>
        <dbReference type="Proteomes" id="UP000702209"/>
    </source>
</evidence>
<dbReference type="InterPro" id="IPR029068">
    <property type="entry name" value="Glyas_Bleomycin-R_OHBP_Dase"/>
</dbReference>
<dbReference type="SUPFAM" id="SSF54593">
    <property type="entry name" value="Glyoxalase/Bleomycin resistance protein/Dihydroxybiphenyl dioxygenase"/>
    <property type="match status" value="1"/>
</dbReference>
<dbReference type="Gene3D" id="3.10.180.10">
    <property type="entry name" value="2,3-Dihydroxybiphenyl 1,2-Dioxygenase, domain 1"/>
    <property type="match status" value="1"/>
</dbReference>
<dbReference type="CDD" id="cd06587">
    <property type="entry name" value="VOC"/>
    <property type="match status" value="1"/>
</dbReference>
<proteinExistence type="predicted"/>
<dbReference type="InterPro" id="IPR041581">
    <property type="entry name" value="Glyoxalase_6"/>
</dbReference>
<dbReference type="Pfam" id="PF18029">
    <property type="entry name" value="Glyoxalase_6"/>
    <property type="match status" value="1"/>
</dbReference>
<dbReference type="PROSITE" id="PS51819">
    <property type="entry name" value="VOC"/>
    <property type="match status" value="1"/>
</dbReference>
<evidence type="ECO:0000313" key="2">
    <source>
        <dbReference type="EMBL" id="MBF6298175.1"/>
    </source>
</evidence>